<reference evidence="2" key="1">
    <citation type="submission" date="2021-06" db="EMBL/GenBank/DDBJ databases">
        <authorList>
            <person name="Hodson N. C."/>
            <person name="Mongue J. A."/>
            <person name="Jaron S. K."/>
        </authorList>
    </citation>
    <scope>NUCLEOTIDE SEQUENCE</scope>
</reference>
<accession>A0A8J2KR59</accession>
<feature type="transmembrane region" description="Helical" evidence="1">
    <location>
        <begin position="38"/>
        <end position="59"/>
    </location>
</feature>
<dbReference type="Proteomes" id="UP000708208">
    <property type="component" value="Unassembled WGS sequence"/>
</dbReference>
<keyword evidence="1" id="KW-0812">Transmembrane</keyword>
<organism evidence="2 3">
    <name type="scientific">Allacma fusca</name>
    <dbReference type="NCBI Taxonomy" id="39272"/>
    <lineage>
        <taxon>Eukaryota</taxon>
        <taxon>Metazoa</taxon>
        <taxon>Ecdysozoa</taxon>
        <taxon>Arthropoda</taxon>
        <taxon>Hexapoda</taxon>
        <taxon>Collembola</taxon>
        <taxon>Symphypleona</taxon>
        <taxon>Sminthuridae</taxon>
        <taxon>Allacma</taxon>
    </lineage>
</organism>
<keyword evidence="1" id="KW-0472">Membrane</keyword>
<feature type="transmembrane region" description="Helical" evidence="1">
    <location>
        <begin position="117"/>
        <end position="140"/>
    </location>
</feature>
<evidence type="ECO:0000256" key="1">
    <source>
        <dbReference type="SAM" id="Phobius"/>
    </source>
</evidence>
<dbReference type="OrthoDB" id="429813at2759"/>
<name>A0A8J2KR59_9HEXA</name>
<dbReference type="AlphaFoldDB" id="A0A8J2KR59"/>
<keyword evidence="1" id="KW-1133">Transmembrane helix</keyword>
<comment type="caution">
    <text evidence="2">The sequence shown here is derived from an EMBL/GenBank/DDBJ whole genome shotgun (WGS) entry which is preliminary data.</text>
</comment>
<evidence type="ECO:0000313" key="3">
    <source>
        <dbReference type="Proteomes" id="UP000708208"/>
    </source>
</evidence>
<protein>
    <submittedName>
        <fullName evidence="2">Uncharacterized protein</fullName>
    </submittedName>
</protein>
<proteinExistence type="predicted"/>
<gene>
    <name evidence="2" type="ORF">AFUS01_LOCUS28059</name>
</gene>
<evidence type="ECO:0000313" key="2">
    <source>
        <dbReference type="EMBL" id="CAG7817494.1"/>
    </source>
</evidence>
<dbReference type="EMBL" id="CAJVCH010395743">
    <property type="protein sequence ID" value="CAG7817494.1"/>
    <property type="molecule type" value="Genomic_DNA"/>
</dbReference>
<sequence>MNDLVVYNHSNTPNPYIFRKCQDSLISAFEDNPPNEMFWYPAIIFTKSHVVFAIANFFFHYIPALQADGIIIIAGMTPRVNYQDYVRTTNYGVRYFACKEEDKDLPKARKNFRRLKMYYIVSWGLFVLFVLGIIGLILWLSVPKELYLS</sequence>
<keyword evidence="3" id="KW-1185">Reference proteome</keyword>